<feature type="transmembrane region" description="Helical" evidence="2">
    <location>
        <begin position="6"/>
        <end position="24"/>
    </location>
</feature>
<keyword evidence="4" id="KW-1185">Reference proteome</keyword>
<evidence type="ECO:0000313" key="4">
    <source>
        <dbReference type="Proteomes" id="UP001208017"/>
    </source>
</evidence>
<accession>A0ABT3X2X2</accession>
<dbReference type="Proteomes" id="UP001208017">
    <property type="component" value="Unassembled WGS sequence"/>
</dbReference>
<gene>
    <name evidence="3" type="ORF">OS242_03730</name>
</gene>
<keyword evidence="2" id="KW-0472">Membrane</keyword>
<proteinExistence type="predicted"/>
<keyword evidence="1" id="KW-0175">Coiled coil</keyword>
<sequence length="249" mass="29013">MTWVRGLLIVLAVIAALVVTWLMLPPRWAEWLLNGLLLLLGLVMALLLLFPFSIEIHFKREGKDDRIHIGVRGMAGLVRLGYDIPVAAIMERSGKITLKKDPAKQTPKRQKGWVTITVEKIEKIMREIRKIRKRLRKYKRAVRRFTRTFELQKFEWRTAYGTGDAAETAYIAGLVWGLKGIIAGLSYRYFSVKKRIQYDVRPHFQAKGFRTELTCIIRFWLGKAMVAGLTLVFLWLREGIKWRNIRFKA</sequence>
<reference evidence="3 4" key="1">
    <citation type="submission" date="2022-11" db="EMBL/GenBank/DDBJ databases">
        <title>Study of microbial diversity in lake waters.</title>
        <authorList>
            <person name="Zhang J."/>
        </authorList>
    </citation>
    <scope>NUCLEOTIDE SEQUENCE [LARGE SCALE GENOMIC DNA]</scope>
    <source>
        <strain evidence="3 4">DT12</strain>
    </source>
</reference>
<feature type="coiled-coil region" evidence="1">
    <location>
        <begin position="121"/>
        <end position="148"/>
    </location>
</feature>
<organism evidence="3 4">
    <name type="scientific">Tumebacillus lacus</name>
    <dbReference type="NCBI Taxonomy" id="2995335"/>
    <lineage>
        <taxon>Bacteria</taxon>
        <taxon>Bacillati</taxon>
        <taxon>Bacillota</taxon>
        <taxon>Bacilli</taxon>
        <taxon>Bacillales</taxon>
        <taxon>Alicyclobacillaceae</taxon>
        <taxon>Tumebacillus</taxon>
    </lineage>
</organism>
<evidence type="ECO:0000256" key="2">
    <source>
        <dbReference type="SAM" id="Phobius"/>
    </source>
</evidence>
<evidence type="ECO:0000313" key="3">
    <source>
        <dbReference type="EMBL" id="MCX7569074.1"/>
    </source>
</evidence>
<evidence type="ECO:0000256" key="1">
    <source>
        <dbReference type="SAM" id="Coils"/>
    </source>
</evidence>
<protein>
    <submittedName>
        <fullName evidence="3">DUF2953 domain-containing protein</fullName>
    </submittedName>
</protein>
<feature type="transmembrane region" description="Helical" evidence="2">
    <location>
        <begin position="31"/>
        <end position="54"/>
    </location>
</feature>
<comment type="caution">
    <text evidence="3">The sequence shown here is derived from an EMBL/GenBank/DDBJ whole genome shotgun (WGS) entry which is preliminary data.</text>
</comment>
<dbReference type="RefSeq" id="WP_267150299.1">
    <property type="nucleotide sequence ID" value="NZ_JAPMLT010000001.1"/>
</dbReference>
<keyword evidence="2" id="KW-1133">Transmembrane helix</keyword>
<dbReference type="Pfam" id="PF11167">
    <property type="entry name" value="DUF2953"/>
    <property type="match status" value="1"/>
</dbReference>
<dbReference type="EMBL" id="JAPMLT010000001">
    <property type="protein sequence ID" value="MCX7569074.1"/>
    <property type="molecule type" value="Genomic_DNA"/>
</dbReference>
<feature type="transmembrane region" description="Helical" evidence="2">
    <location>
        <begin position="217"/>
        <end position="236"/>
    </location>
</feature>
<name>A0ABT3X2X2_9BACL</name>
<dbReference type="InterPro" id="IPR021338">
    <property type="entry name" value="DUF2953"/>
</dbReference>
<keyword evidence="2" id="KW-0812">Transmembrane</keyword>